<dbReference type="PANTHER" id="PTHR46610">
    <property type="entry name" value="OS05G0181300 PROTEIN"/>
    <property type="match status" value="1"/>
</dbReference>
<reference evidence="3" key="1">
    <citation type="journal article" date="2013" name="Science">
        <title>The Amborella genome and the evolution of flowering plants.</title>
        <authorList>
            <consortium name="Amborella Genome Project"/>
        </authorList>
    </citation>
    <scope>NUCLEOTIDE SEQUENCE [LARGE SCALE GENOMIC DNA]</scope>
</reference>
<sequence length="147" mass="16392">MESRRDHGPQATKSFDYRSSSSFLLVSVLGMGFFGYNAQTAASRAGNNPWINVFFIFTFLNMAFLDFLLVLHSGKPEAFERRSSLKFATLGSIIALTFAFLVYLWISVPPALEWVVWVACGITLLSGVGMAFMCKSLKETTLDEKPK</sequence>
<accession>W1NQG1</accession>
<feature type="transmembrane region" description="Helical" evidence="1">
    <location>
        <begin position="21"/>
        <end position="38"/>
    </location>
</feature>
<protein>
    <submittedName>
        <fullName evidence="2">Uncharacterized protein</fullName>
    </submittedName>
</protein>
<proteinExistence type="predicted"/>
<dbReference type="Proteomes" id="UP000017836">
    <property type="component" value="Unassembled WGS sequence"/>
</dbReference>
<keyword evidence="1" id="KW-1133">Transmembrane helix</keyword>
<keyword evidence="1" id="KW-0812">Transmembrane</keyword>
<dbReference type="EMBL" id="KI396610">
    <property type="protein sequence ID" value="ERM97044.1"/>
    <property type="molecule type" value="Genomic_DNA"/>
</dbReference>
<feature type="transmembrane region" description="Helical" evidence="1">
    <location>
        <begin position="83"/>
        <end position="108"/>
    </location>
</feature>
<dbReference type="InterPro" id="IPR045501">
    <property type="entry name" value="DUF6490"/>
</dbReference>
<dbReference type="Gramene" id="ERM97044">
    <property type="protein sequence ID" value="ERM97044"/>
    <property type="gene ID" value="AMTR_s00122p00076940"/>
</dbReference>
<evidence type="ECO:0000256" key="1">
    <source>
        <dbReference type="SAM" id="Phobius"/>
    </source>
</evidence>
<dbReference type="PANTHER" id="PTHR46610:SF20">
    <property type="entry name" value="OS05G0181300 PROTEIN"/>
    <property type="match status" value="1"/>
</dbReference>
<gene>
    <name evidence="2" type="ORF">AMTR_s00122p00076940</name>
</gene>
<keyword evidence="1" id="KW-0472">Membrane</keyword>
<keyword evidence="3" id="KW-1185">Reference proteome</keyword>
<dbReference type="AlphaFoldDB" id="W1NQG1"/>
<organism evidence="2 3">
    <name type="scientific">Amborella trichopoda</name>
    <dbReference type="NCBI Taxonomy" id="13333"/>
    <lineage>
        <taxon>Eukaryota</taxon>
        <taxon>Viridiplantae</taxon>
        <taxon>Streptophyta</taxon>
        <taxon>Embryophyta</taxon>
        <taxon>Tracheophyta</taxon>
        <taxon>Spermatophyta</taxon>
        <taxon>Magnoliopsida</taxon>
        <taxon>Amborellales</taxon>
        <taxon>Amborellaceae</taxon>
        <taxon>Amborella</taxon>
    </lineage>
</organism>
<dbReference type="HOGENOM" id="CLU_1818419_0_0_1"/>
<evidence type="ECO:0000313" key="2">
    <source>
        <dbReference type="EMBL" id="ERM97044.1"/>
    </source>
</evidence>
<evidence type="ECO:0000313" key="3">
    <source>
        <dbReference type="Proteomes" id="UP000017836"/>
    </source>
</evidence>
<feature type="transmembrane region" description="Helical" evidence="1">
    <location>
        <begin position="114"/>
        <end position="134"/>
    </location>
</feature>
<name>W1NQG1_AMBTC</name>
<feature type="transmembrane region" description="Helical" evidence="1">
    <location>
        <begin position="50"/>
        <end position="71"/>
    </location>
</feature>